<keyword evidence="2" id="KW-1185">Reference proteome</keyword>
<organism evidence="1 2">
    <name type="scientific">Spirosoma soli</name>
    <dbReference type="NCBI Taxonomy" id="1770529"/>
    <lineage>
        <taxon>Bacteria</taxon>
        <taxon>Pseudomonadati</taxon>
        <taxon>Bacteroidota</taxon>
        <taxon>Cytophagia</taxon>
        <taxon>Cytophagales</taxon>
        <taxon>Cytophagaceae</taxon>
        <taxon>Spirosoma</taxon>
    </lineage>
</organism>
<proteinExistence type="predicted"/>
<gene>
    <name evidence="1" type="ORF">ACFSUS_19495</name>
</gene>
<dbReference type="RefSeq" id="WP_381525426.1">
    <property type="nucleotide sequence ID" value="NZ_JBHULN010000013.1"/>
</dbReference>
<reference evidence="2" key="1">
    <citation type="journal article" date="2019" name="Int. J. Syst. Evol. Microbiol.">
        <title>The Global Catalogue of Microorganisms (GCM) 10K type strain sequencing project: providing services to taxonomists for standard genome sequencing and annotation.</title>
        <authorList>
            <consortium name="The Broad Institute Genomics Platform"/>
            <consortium name="The Broad Institute Genome Sequencing Center for Infectious Disease"/>
            <person name="Wu L."/>
            <person name="Ma J."/>
        </authorList>
    </citation>
    <scope>NUCLEOTIDE SEQUENCE [LARGE SCALE GENOMIC DNA]</scope>
    <source>
        <strain evidence="2">KCTC 42805</strain>
    </source>
</reference>
<protein>
    <submittedName>
        <fullName evidence="1">DUF1059 domain-containing protein</fullName>
    </submittedName>
</protein>
<dbReference type="InterPro" id="IPR009409">
    <property type="entry name" value="DUF1059"/>
</dbReference>
<name>A0ABW5M797_9BACT</name>
<dbReference type="Pfam" id="PF06348">
    <property type="entry name" value="DUF1059"/>
    <property type="match status" value="1"/>
</dbReference>
<dbReference type="EMBL" id="JBHULN010000013">
    <property type="protein sequence ID" value="MFD2572835.1"/>
    <property type="molecule type" value="Genomic_DNA"/>
</dbReference>
<accession>A0ABW5M797</accession>
<dbReference type="Proteomes" id="UP001597469">
    <property type="component" value="Unassembled WGS sequence"/>
</dbReference>
<comment type="caution">
    <text evidence="1">The sequence shown here is derived from an EMBL/GenBank/DDBJ whole genome shotgun (WGS) entry which is preliminary data.</text>
</comment>
<evidence type="ECO:0000313" key="2">
    <source>
        <dbReference type="Proteomes" id="UP001597469"/>
    </source>
</evidence>
<sequence length="56" mass="6047">MKTLHCRDAGFDCEGVIQASTDDEVLTQAAEHAQTVHGVTVTPELAIQLKGLIREV</sequence>
<evidence type="ECO:0000313" key="1">
    <source>
        <dbReference type="EMBL" id="MFD2572835.1"/>
    </source>
</evidence>